<evidence type="ECO:0000313" key="3">
    <source>
        <dbReference type="Proteomes" id="UP000234275"/>
    </source>
</evidence>
<dbReference type="SUPFAM" id="SSF47954">
    <property type="entry name" value="Cyclin-like"/>
    <property type="match status" value="2"/>
</dbReference>
<dbReference type="InterPro" id="IPR036915">
    <property type="entry name" value="Cyclin-like_sf"/>
</dbReference>
<accession>A0A2I2FXS3</accession>
<evidence type="ECO:0000313" key="2">
    <source>
        <dbReference type="EMBL" id="PLB45428.1"/>
    </source>
</evidence>
<dbReference type="STRING" id="1392250.A0A2I2FXS3"/>
<dbReference type="InterPro" id="IPR043198">
    <property type="entry name" value="Cyclin/Ssn8"/>
</dbReference>
<dbReference type="RefSeq" id="XP_024700730.1">
    <property type="nucleotide sequence ID" value="XM_024847855.1"/>
</dbReference>
<dbReference type="GeneID" id="36555554"/>
<proteinExistence type="predicted"/>
<dbReference type="AlphaFoldDB" id="A0A2I2FXS3"/>
<comment type="caution">
    <text evidence="2">The sequence shown here is derived from an EMBL/GenBank/DDBJ whole genome shotgun (WGS) entry which is preliminary data.</text>
</comment>
<feature type="region of interest" description="Disordered" evidence="1">
    <location>
        <begin position="317"/>
        <end position="345"/>
    </location>
</feature>
<dbReference type="Gene3D" id="1.10.472.10">
    <property type="entry name" value="Cyclin-like"/>
    <property type="match status" value="2"/>
</dbReference>
<protein>
    <submittedName>
        <fullName evidence="2">Putative cyclin</fullName>
    </submittedName>
</protein>
<gene>
    <name evidence="2" type="ORF">P170DRAFT_428688</name>
</gene>
<dbReference type="PANTHER" id="PTHR10026">
    <property type="entry name" value="CYCLIN"/>
    <property type="match status" value="1"/>
</dbReference>
<dbReference type="VEuPathDB" id="FungiDB:P170DRAFT_428688"/>
<dbReference type="FunFam" id="1.10.472.10:FF:000101">
    <property type="entry name" value="Cyclin, putative"/>
    <property type="match status" value="1"/>
</dbReference>
<feature type="compositionally biased region" description="Polar residues" evidence="1">
    <location>
        <begin position="329"/>
        <end position="339"/>
    </location>
</feature>
<evidence type="ECO:0000256" key="1">
    <source>
        <dbReference type="SAM" id="MobiDB-lite"/>
    </source>
</evidence>
<dbReference type="EMBL" id="MSFO01000007">
    <property type="protein sequence ID" value="PLB45428.1"/>
    <property type="molecule type" value="Genomic_DNA"/>
</dbReference>
<sequence>MSSDRKDVASVSGSEAALPDPPPIHPSFIQVAKPYMKEQTIQRCITTMGVDPLREESLRLQGVTWIDNVRRVLCLPIRTFNTAVVYYHRFRLVRPDEYPYMVAMTLFLPSVSQREPDQITQDAAAAALFTACKIEDTLKKSREIVCAAYNLKLAPSEHVSSDNPVFETHARGIIGLERLMLEASGFDFRTRHPQKTLIKLARKYGLDQQSEASKVAYRIAQDLYRTFAPIKQTTSTMAFACLELAGRLLDQRIEAVDQGLDYKAWRTSREEVMEMYTHNRGSTSVGPRFPSDRFLKVRIPLNQEAEAQSLPRFTNWVNERDTKPPNGLKINSGNKQPGATENGDARIHPLIPVAANGERPKAGEKVAVRFMIDPECADGEKSHVAKYFKVEMEEYEVDE</sequence>
<dbReference type="GO" id="GO:0016538">
    <property type="term" value="F:cyclin-dependent protein serine/threonine kinase regulator activity"/>
    <property type="evidence" value="ECO:0007669"/>
    <property type="project" value="InterPro"/>
</dbReference>
<dbReference type="Proteomes" id="UP000234275">
    <property type="component" value="Unassembled WGS sequence"/>
</dbReference>
<dbReference type="CDD" id="cd20546">
    <property type="entry name" value="CYCLIN_SpCG1C_ScCTK2-like_rpt2"/>
    <property type="match status" value="1"/>
</dbReference>
<dbReference type="GO" id="GO:0006357">
    <property type="term" value="P:regulation of transcription by RNA polymerase II"/>
    <property type="evidence" value="ECO:0007669"/>
    <property type="project" value="InterPro"/>
</dbReference>
<name>A0A2I2FXS3_9EURO</name>
<reference evidence="2 3" key="1">
    <citation type="submission" date="2016-12" db="EMBL/GenBank/DDBJ databases">
        <title>The genomes of Aspergillus section Nigri reveals drivers in fungal speciation.</title>
        <authorList>
            <consortium name="DOE Joint Genome Institute"/>
            <person name="Vesth T.C."/>
            <person name="Nybo J."/>
            <person name="Theobald S."/>
            <person name="Brandl J."/>
            <person name="Frisvad J.C."/>
            <person name="Nielsen K.F."/>
            <person name="Lyhne E.K."/>
            <person name="Kogle M.E."/>
            <person name="Kuo A."/>
            <person name="Riley R."/>
            <person name="Clum A."/>
            <person name="Nolan M."/>
            <person name="Lipzen A."/>
            <person name="Salamov A."/>
            <person name="Henrissat B."/>
            <person name="Wiebenga A."/>
            <person name="De Vries R.P."/>
            <person name="Grigoriev I.V."/>
            <person name="Mortensen U.H."/>
            <person name="Andersen M.R."/>
            <person name="Baker S.E."/>
        </authorList>
    </citation>
    <scope>NUCLEOTIDE SEQUENCE [LARGE SCALE GENOMIC DNA]</scope>
    <source>
        <strain evidence="2 3">IBT 23096</strain>
    </source>
</reference>
<dbReference type="OrthoDB" id="4951845at2759"/>
<organism evidence="2 3">
    <name type="scientific">Aspergillus steynii IBT 23096</name>
    <dbReference type="NCBI Taxonomy" id="1392250"/>
    <lineage>
        <taxon>Eukaryota</taxon>
        <taxon>Fungi</taxon>
        <taxon>Dikarya</taxon>
        <taxon>Ascomycota</taxon>
        <taxon>Pezizomycotina</taxon>
        <taxon>Eurotiomycetes</taxon>
        <taxon>Eurotiomycetidae</taxon>
        <taxon>Eurotiales</taxon>
        <taxon>Aspergillaceae</taxon>
        <taxon>Aspergillus</taxon>
        <taxon>Aspergillus subgen. Circumdati</taxon>
    </lineage>
</organism>
<feature type="region of interest" description="Disordered" evidence="1">
    <location>
        <begin position="1"/>
        <end position="25"/>
    </location>
</feature>
<keyword evidence="3" id="KW-1185">Reference proteome</keyword>